<dbReference type="Pfam" id="PF00472">
    <property type="entry name" value="RF-1"/>
    <property type="match status" value="1"/>
</dbReference>
<keyword evidence="3" id="KW-0732">Signal</keyword>
<dbReference type="HAMAP" id="MF_00093">
    <property type="entry name" value="Rel_fac_1"/>
    <property type="match status" value="1"/>
</dbReference>
<feature type="signal peptide" evidence="3">
    <location>
        <begin position="1"/>
        <end position="22"/>
    </location>
</feature>
<reference evidence="5" key="1">
    <citation type="journal article" date="2016" name="Genome Biol. Evol.">
        <title>A comparative analysis of mitochondrial genomes in eustigmatophyte algae.</title>
        <authorList>
            <person name="Sevcikova T."/>
            <person name="Klimes V."/>
            <person name="Zbrankova V."/>
            <person name="Strnad H."/>
            <person name="Hroudova M."/>
            <person name="Vlcek C."/>
            <person name="Elias M."/>
        </authorList>
    </citation>
    <scope>NUCLEOTIDE SEQUENCE</scope>
    <source>
        <strain evidence="5">CCALA 838</strain>
    </source>
</reference>
<dbReference type="PANTHER" id="PTHR43804:SF8">
    <property type="entry name" value="PEPTIDE CHAIN RELEASE FACTOR APG3, CHLOROPLASTIC"/>
    <property type="match status" value="1"/>
</dbReference>
<feature type="chain" id="PRO_5007302200" evidence="3">
    <location>
        <begin position="23"/>
        <end position="427"/>
    </location>
</feature>
<dbReference type="NCBIfam" id="TIGR00019">
    <property type="entry name" value="prfA"/>
    <property type="match status" value="1"/>
</dbReference>
<dbReference type="SUPFAM" id="SSF75620">
    <property type="entry name" value="Release factor"/>
    <property type="match status" value="1"/>
</dbReference>
<evidence type="ECO:0000256" key="1">
    <source>
        <dbReference type="ARBA" id="ARBA00010835"/>
    </source>
</evidence>
<dbReference type="Gene3D" id="3.30.160.20">
    <property type="match status" value="1"/>
</dbReference>
<proteinExistence type="inferred from homology"/>
<dbReference type="InterPro" id="IPR000352">
    <property type="entry name" value="Pep_chain_release_fac_I"/>
</dbReference>
<dbReference type="PANTHER" id="PTHR43804">
    <property type="entry name" value="LD18447P"/>
    <property type="match status" value="1"/>
</dbReference>
<name>A0A140ECJ7_9STRA</name>
<dbReference type="InterPro" id="IPR004373">
    <property type="entry name" value="RF-1"/>
</dbReference>
<evidence type="ECO:0000256" key="3">
    <source>
        <dbReference type="SAM" id="SignalP"/>
    </source>
</evidence>
<dbReference type="InterPro" id="IPR045853">
    <property type="entry name" value="Pep_chain_release_fac_I_sf"/>
</dbReference>
<dbReference type="NCBIfam" id="NF001859">
    <property type="entry name" value="PRK00591.1"/>
    <property type="match status" value="1"/>
</dbReference>
<dbReference type="FunFam" id="3.30.160.20:FF:000004">
    <property type="entry name" value="Peptide chain release factor 1"/>
    <property type="match status" value="1"/>
</dbReference>
<evidence type="ECO:0000313" key="5">
    <source>
        <dbReference type="EMBL" id="AMK98475.1"/>
    </source>
</evidence>
<organism evidence="5">
    <name type="scientific">Trachydiscus minutus</name>
    <dbReference type="NCBI Taxonomy" id="1032745"/>
    <lineage>
        <taxon>Eukaryota</taxon>
        <taxon>Sar</taxon>
        <taxon>Stramenopiles</taxon>
        <taxon>Ochrophyta</taxon>
        <taxon>Eustigmatophyceae</taxon>
        <taxon>Goniochloridales</taxon>
        <taxon>Goniochloridaceae</taxon>
        <taxon>Trachydiscus</taxon>
    </lineage>
</organism>
<dbReference type="InterPro" id="IPR050057">
    <property type="entry name" value="Prokaryotic/Mito_RF"/>
</dbReference>
<dbReference type="FunFam" id="3.30.70.1660:FF:000002">
    <property type="entry name" value="Peptide chain release factor 1"/>
    <property type="match status" value="1"/>
</dbReference>
<dbReference type="GO" id="GO:0016149">
    <property type="term" value="F:translation release factor activity, codon specific"/>
    <property type="evidence" value="ECO:0007669"/>
    <property type="project" value="InterPro"/>
</dbReference>
<evidence type="ECO:0000259" key="4">
    <source>
        <dbReference type="PROSITE" id="PS00745"/>
    </source>
</evidence>
<protein>
    <submittedName>
        <fullName evidence="5">Plastid peptide chain release factor 1</fullName>
    </submittedName>
</protein>
<dbReference type="SMART" id="SM00937">
    <property type="entry name" value="PCRF"/>
    <property type="match status" value="1"/>
</dbReference>
<dbReference type="GO" id="GO:0005737">
    <property type="term" value="C:cytoplasm"/>
    <property type="evidence" value="ECO:0007669"/>
    <property type="project" value="UniProtKB-ARBA"/>
</dbReference>
<dbReference type="InterPro" id="IPR005139">
    <property type="entry name" value="PCRF"/>
</dbReference>
<dbReference type="PROSITE" id="PS00745">
    <property type="entry name" value="RF_PROK_I"/>
    <property type="match status" value="1"/>
</dbReference>
<accession>A0A140ECJ7</accession>
<keyword evidence="2" id="KW-0648">Protein biosynthesis</keyword>
<comment type="similarity">
    <text evidence="1">Belongs to the prokaryotic/mitochondrial release factor family.</text>
</comment>
<dbReference type="AlphaFoldDB" id="A0A140ECJ7"/>
<feature type="domain" description="Prokaryotic-type class I peptide chain release factors" evidence="4">
    <location>
        <begin position="292"/>
        <end position="308"/>
    </location>
</feature>
<evidence type="ECO:0000256" key="2">
    <source>
        <dbReference type="ARBA" id="ARBA00022917"/>
    </source>
</evidence>
<dbReference type="Gene3D" id="6.10.140.1950">
    <property type="match status" value="1"/>
</dbReference>
<dbReference type="Pfam" id="PF03462">
    <property type="entry name" value="PCRF"/>
    <property type="match status" value="1"/>
</dbReference>
<dbReference type="Gene3D" id="3.30.70.1660">
    <property type="match status" value="1"/>
</dbReference>
<dbReference type="EMBL" id="KU501227">
    <property type="protein sequence ID" value="AMK98475.1"/>
    <property type="molecule type" value="Genomic_DNA"/>
</dbReference>
<sequence length="427" mass="48417">MRGRLWASSVVAWLQVFPLVGAFFAAPPRARSLHLSQGFKGVAPPLGPYYHGGKRGRLCMALDDFVVNKLDGILRAFTEMTERLADPDVINNPNLSREINQERTKIEEVVGAYEHWRKLGQELEDAKNLLMESGDDPDMREMARLEVKQLDSSREELEDRLMILMLPQDPMDDKNVMLEIRAGTGGSEAGLFAGDLIDVYTRFGQTQGWKVRMIDESRNDEGGYKTAVLEIQGDKVYSKMKFEAGVHRVQRVPATETQGRVHTSTATVAVMPEVDEVTVKIDPKEIEMHTARSGGSGGQNVNKVETAVDLLHKPTGIRIFCTQERSQLKNKELAMTLLRSKLYEMELEKQQEQITGQRRSQIGSGGRSEKIRTYNWKDSRCTDHRLGQNFNLDKFLSGEIDEMINQCLLMEQNEKLEQMSKEQLQKV</sequence>